<dbReference type="SUPFAM" id="SSF47090">
    <property type="entry name" value="PGBD-like"/>
    <property type="match status" value="1"/>
</dbReference>
<evidence type="ECO:0008006" key="3">
    <source>
        <dbReference type="Google" id="ProtNLM"/>
    </source>
</evidence>
<organism evidence="1 2">
    <name type="scientific">Candidatus Staskawiczbacteria bacterium RIFOXYD1_FULL_32_13</name>
    <dbReference type="NCBI Taxonomy" id="1802234"/>
    <lineage>
        <taxon>Bacteria</taxon>
        <taxon>Candidatus Staskawicziibacteriota</taxon>
    </lineage>
</organism>
<accession>A0A1G2JQ96</accession>
<evidence type="ECO:0000313" key="2">
    <source>
        <dbReference type="Proteomes" id="UP000178935"/>
    </source>
</evidence>
<comment type="caution">
    <text evidence="1">The sequence shown here is derived from an EMBL/GenBank/DDBJ whole genome shotgun (WGS) entry which is preliminary data.</text>
</comment>
<name>A0A1G2JQ96_9BACT</name>
<dbReference type="Gene3D" id="1.10.101.10">
    <property type="entry name" value="PGBD-like superfamily/PGBD"/>
    <property type="match status" value="1"/>
</dbReference>
<reference evidence="1 2" key="1">
    <citation type="journal article" date="2016" name="Nat. Commun.">
        <title>Thousands of microbial genomes shed light on interconnected biogeochemical processes in an aquifer system.</title>
        <authorList>
            <person name="Anantharaman K."/>
            <person name="Brown C.T."/>
            <person name="Hug L.A."/>
            <person name="Sharon I."/>
            <person name="Castelle C.J."/>
            <person name="Probst A.J."/>
            <person name="Thomas B.C."/>
            <person name="Singh A."/>
            <person name="Wilkins M.J."/>
            <person name="Karaoz U."/>
            <person name="Brodie E.L."/>
            <person name="Williams K.H."/>
            <person name="Hubbard S.S."/>
            <person name="Banfield J.F."/>
        </authorList>
    </citation>
    <scope>NUCLEOTIDE SEQUENCE [LARGE SCALE GENOMIC DNA]</scope>
</reference>
<sequence>MNIRKTIITAIVGLTLVATIVPVSTVNALTIEELQAQINLLMAQLSQLQGSTPSASSGVPAVCTGVTFTRNMTTGATGSDVKCLQAVLNQSASTQVSTTGAGSPGNETSYFGGLTLAAVKIFQAQNGMTPANQVGPMTRARLNQILAGSIIDPGLPPVVQPSGAGLTVALASDNPAGTTIVDGQALAKLAKVTFTNGDSSEVKVTGLKLKRIGISADASIANLYLFDGATRLTDGSAVSSTMVNFNNTSGLFTVPAFSSRTITLFADISAANAAAGETIGLQVVTSTDITSNASSIKGFFPVTGNLMTVATGTLAGVEFNATTTPAAATIDPQNDYTVWQNSVVVTTRAVDMSRISFRKTGSVKDADLQNFRLYVDGVQVGATVPNIVLNSNNESLVTFDLTSSPKRLEAGTRVVKVLADIIGGSSLTFTFNLWNVADVTVSDTQYGANITSDLISDAAFSKRSTGEQTIGTGTLTITKMTESPSGNIVNLASNATLAKFQLKAAGERVKIETLYISANVNTATVSGLRNGAIYANGVQIGSTTTLYDPADSSYDYTTFNLGSSLIVEPGSPVTLEVRADVYDTGTSDTTNNITTTGTASTIQITIEGSSSWNNATGLSSSSTIDAPGSDVSGNTLTVAAGGLTLSKYTAYTDQSMVPPLTAAKIGHFTLTANTTEAVNITSIEANLDNVTSTYASNLYVKFGTNTTSTKASVTTASNSWSVNYALTAGQTVDVLVYADLNSSATGIGDVSVYVAGTTASSATAVTAGTSGSYTTGTSGVQGQAITYTSGTFTPAVDGNTPVAQIVAGGQLVVAGKFKFTGLYDAYTVKELRFTVGDGTTGSTSPGISAAIDSAVLKDGDTVLATVPYDGANNYFNFTGLSVAVPTNSSTGKVLTLAFNLSSSISSSTSTSQVDIEPALNYIKYANSQGSETTSDMTTDVTTYDTNKEMYVFKSIPTVTEIDVTNSVISNNAAKNVYSVKVAADAKGSVAVKQMKFALTWDDSTTDNSLYLYAFKLFKDGDDITSLVTITDEDGNSLETSTAALGANENSAHAIVTFDTEDTISAGTSSTYILQATPSGFAAADSDEGADGFSVKLASDTSVNASTKKYLNGSASPATGVVQLATSAGASGVDANFIWSDNSALSHASTVSANTATATSSGDWSNGYLVKNISSFAGEAFSR</sequence>
<dbReference type="InterPro" id="IPR036365">
    <property type="entry name" value="PGBD-like_sf"/>
</dbReference>
<dbReference type="InterPro" id="IPR036366">
    <property type="entry name" value="PGBDSf"/>
</dbReference>
<dbReference type="Proteomes" id="UP000178935">
    <property type="component" value="Unassembled WGS sequence"/>
</dbReference>
<dbReference type="AlphaFoldDB" id="A0A1G2JQ96"/>
<protein>
    <recommendedName>
        <fullName evidence="3">Peptidoglycan binding-like domain-containing protein</fullName>
    </recommendedName>
</protein>
<gene>
    <name evidence="1" type="ORF">A2561_02645</name>
</gene>
<dbReference type="EMBL" id="MHPU01000008">
    <property type="protein sequence ID" value="OGZ89305.1"/>
    <property type="molecule type" value="Genomic_DNA"/>
</dbReference>
<proteinExistence type="predicted"/>
<evidence type="ECO:0000313" key="1">
    <source>
        <dbReference type="EMBL" id="OGZ89305.1"/>
    </source>
</evidence>